<evidence type="ECO:0000313" key="3">
    <source>
        <dbReference type="EMBL" id="SNS51796.1"/>
    </source>
</evidence>
<dbReference type="GO" id="GO:0009060">
    <property type="term" value="P:aerobic respiration"/>
    <property type="evidence" value="ECO:0007669"/>
    <property type="project" value="InterPro"/>
</dbReference>
<feature type="transmembrane region" description="Helical" evidence="1">
    <location>
        <begin position="482"/>
        <end position="502"/>
    </location>
</feature>
<dbReference type="InterPro" id="IPR036927">
    <property type="entry name" value="Cyt_c_oxase-like_su1_sf"/>
</dbReference>
<keyword evidence="1" id="KW-0472">Membrane</keyword>
<gene>
    <name evidence="3" type="ORF">SAMN06264365_11781</name>
</gene>
<feature type="transmembrane region" description="Helical" evidence="1">
    <location>
        <begin position="224"/>
        <end position="246"/>
    </location>
</feature>
<reference evidence="3 4" key="1">
    <citation type="submission" date="2017-06" db="EMBL/GenBank/DDBJ databases">
        <authorList>
            <person name="Kim H.J."/>
            <person name="Triplett B.A."/>
        </authorList>
    </citation>
    <scope>NUCLEOTIDE SEQUENCE [LARGE SCALE GENOMIC DNA]</scope>
    <source>
        <strain evidence="3 4">DSM 43151</strain>
    </source>
</reference>
<feature type="transmembrane region" description="Helical" evidence="1">
    <location>
        <begin position="362"/>
        <end position="389"/>
    </location>
</feature>
<dbReference type="InterPro" id="IPR000883">
    <property type="entry name" value="Cyt_C_Oxase_1"/>
</dbReference>
<organism evidence="3 4">
    <name type="scientific">Actinoplanes regularis</name>
    <dbReference type="NCBI Taxonomy" id="52697"/>
    <lineage>
        <taxon>Bacteria</taxon>
        <taxon>Bacillati</taxon>
        <taxon>Actinomycetota</taxon>
        <taxon>Actinomycetes</taxon>
        <taxon>Micromonosporales</taxon>
        <taxon>Micromonosporaceae</taxon>
        <taxon>Actinoplanes</taxon>
    </lineage>
</organism>
<feature type="domain" description="Nitric oxide reductase subunit B cytochrome c-like" evidence="2">
    <location>
        <begin position="49"/>
        <end position="211"/>
    </location>
</feature>
<name>A0A239F4F9_9ACTN</name>
<feature type="transmembrane region" description="Helical" evidence="1">
    <location>
        <begin position="723"/>
        <end position="741"/>
    </location>
</feature>
<feature type="transmembrane region" description="Helical" evidence="1">
    <location>
        <begin position="586"/>
        <end position="609"/>
    </location>
</feature>
<proteinExistence type="predicted"/>
<keyword evidence="1" id="KW-0812">Transmembrane</keyword>
<dbReference type="AlphaFoldDB" id="A0A239F4F9"/>
<keyword evidence="4" id="KW-1185">Reference proteome</keyword>
<dbReference type="GO" id="GO:0020037">
    <property type="term" value="F:heme binding"/>
    <property type="evidence" value="ECO:0007669"/>
    <property type="project" value="InterPro"/>
</dbReference>
<evidence type="ECO:0000259" key="2">
    <source>
        <dbReference type="Pfam" id="PF22085"/>
    </source>
</evidence>
<feature type="transmembrane region" description="Helical" evidence="1">
    <location>
        <begin position="326"/>
        <end position="350"/>
    </location>
</feature>
<accession>A0A239F4F9</accession>
<dbReference type="InterPro" id="IPR054309">
    <property type="entry name" value="NorB_cytochrome_c-like"/>
</dbReference>
<feature type="transmembrane region" description="Helical" evidence="1">
    <location>
        <begin position="441"/>
        <end position="462"/>
    </location>
</feature>
<dbReference type="GO" id="GO:0016020">
    <property type="term" value="C:membrane"/>
    <property type="evidence" value="ECO:0007669"/>
    <property type="project" value="InterPro"/>
</dbReference>
<feature type="transmembrane region" description="Helical" evidence="1">
    <location>
        <begin position="664"/>
        <end position="686"/>
    </location>
</feature>
<evidence type="ECO:0000256" key="1">
    <source>
        <dbReference type="SAM" id="Phobius"/>
    </source>
</evidence>
<feature type="transmembrane region" description="Helical" evidence="1">
    <location>
        <begin position="543"/>
        <end position="565"/>
    </location>
</feature>
<evidence type="ECO:0000313" key="4">
    <source>
        <dbReference type="Proteomes" id="UP000198415"/>
    </source>
</evidence>
<protein>
    <submittedName>
        <fullName evidence="3">Nitric oxide reductase, NorZ apoprotein</fullName>
    </submittedName>
</protein>
<keyword evidence="1" id="KW-1133">Transmembrane helix</keyword>
<dbReference type="PANTHER" id="PTHR10422">
    <property type="entry name" value="CYTOCHROME C OXIDASE SUBUNIT 1"/>
    <property type="match status" value="1"/>
</dbReference>
<dbReference type="PANTHER" id="PTHR10422:SF38">
    <property type="entry name" value="CYTOCHROME B SUBUNIT OF NITRIC OXIDE REDUCTASE"/>
    <property type="match status" value="1"/>
</dbReference>
<dbReference type="GO" id="GO:0004129">
    <property type="term" value="F:cytochrome-c oxidase activity"/>
    <property type="evidence" value="ECO:0007669"/>
    <property type="project" value="InterPro"/>
</dbReference>
<dbReference type="Pfam" id="PF00115">
    <property type="entry name" value="COX1"/>
    <property type="match status" value="1"/>
</dbReference>
<dbReference type="SUPFAM" id="SSF81442">
    <property type="entry name" value="Cytochrome c oxidase subunit I-like"/>
    <property type="match status" value="1"/>
</dbReference>
<feature type="transmembrane region" description="Helical" evidence="1">
    <location>
        <begin position="409"/>
        <end position="429"/>
    </location>
</feature>
<sequence length="787" mass="86476">MDATSVAVTPRRSLIGRGWVQAAALISICGFFVLILMGFQAYKQGPPVPRQVVTETGRIVFTEDDVRSGQEVFLRNGLMEYGSIFGHGAYLGPDFTADFLRRSAVAVLDSYGGPASDSAVQRTRADFKSNRYDPGTGTLTISAARAAAFETLIEHYARTLGNPAGKTGLRPNAITDPAQVRQLTAYFAWSAWSASTLRPGTNHSYTNNWPPEPLVGNRPTADTVVWSVLSLIALLGGTGALFAAFGRWNWLGWHGRDQQELRFREPLKVRLTGAQRATAWFFFTMAALFLVQTLVGAASEHYRADLSSFFGIPLERWLPYNLVRTWHVQLALLWVSTSFLAAGIFLVPMITRRPDPKGQAVLAYLLLGALAVVVVGSLAGEAIGIHGGLTGAWHWLGMQGFEYLDLGKLWQVLLTAGMVFWVAILWRGLRGRLATESRANMPWMFFFAALALPLVYATGLMANQRADFVVTDYWRFMVVHLWVEDFLELFTTVMVAYVFVLLGVVRERIALTVIFLDIVLYSAGGVIGTAHHWYFSGAPAQTLALGAFFSAFEVIPLTFLTVEAWSFIRLGARQEARSATAFPHRWAVLFLVAVGFWNFLGAGVFGFLINLPIVSYYEIGTALTANHGHAAMMGVYGMLALGFAVFALRYLVPAHRWNDNLVRISFWSLNAGLAWMAFVTLLPLGIMQLYHSVDAGYFEARSMAFLTNDTNALFEWLRLPGDVVFIVGGVLPLLWLTFQGLRGGRAAAGRAAVPSSRGGEIAELMLFTEVESPEPGEATAAGELSGR</sequence>
<dbReference type="Pfam" id="PF22085">
    <property type="entry name" value="NorB_cytochrome_c-like"/>
    <property type="match status" value="1"/>
</dbReference>
<feature type="transmembrane region" description="Helical" evidence="1">
    <location>
        <begin position="19"/>
        <end position="42"/>
    </location>
</feature>
<dbReference type="Gene3D" id="1.20.210.10">
    <property type="entry name" value="Cytochrome c oxidase-like, subunit I domain"/>
    <property type="match status" value="1"/>
</dbReference>
<feature type="transmembrane region" description="Helical" evidence="1">
    <location>
        <begin position="629"/>
        <end position="652"/>
    </location>
</feature>
<dbReference type="EMBL" id="FZNR01000017">
    <property type="protein sequence ID" value="SNS51796.1"/>
    <property type="molecule type" value="Genomic_DNA"/>
</dbReference>
<feature type="transmembrane region" description="Helical" evidence="1">
    <location>
        <begin position="277"/>
        <end position="298"/>
    </location>
</feature>
<dbReference type="Proteomes" id="UP000198415">
    <property type="component" value="Unassembled WGS sequence"/>
</dbReference>
<dbReference type="OrthoDB" id="9767153at2"/>
<feature type="transmembrane region" description="Helical" evidence="1">
    <location>
        <begin position="509"/>
        <end position="531"/>
    </location>
</feature>